<comment type="caution">
    <text evidence="5">The sequence shown here is derived from an EMBL/GenBank/DDBJ whole genome shotgun (WGS) entry which is preliminary data.</text>
</comment>
<dbReference type="PANTHER" id="PTHR42659:SF2">
    <property type="entry name" value="XANTHINE DEHYDROGENASE SUBUNIT C-RELATED"/>
    <property type="match status" value="1"/>
</dbReference>
<dbReference type="AlphaFoldDB" id="A0A101JL86"/>
<dbReference type="Pfam" id="PF00941">
    <property type="entry name" value="FAD_binding_5"/>
    <property type="match status" value="1"/>
</dbReference>
<dbReference type="EMBL" id="LLZG01000334">
    <property type="protein sequence ID" value="KUL28949.1"/>
    <property type="molecule type" value="Genomic_DNA"/>
</dbReference>
<dbReference type="PROSITE" id="PS51387">
    <property type="entry name" value="FAD_PCMH"/>
    <property type="match status" value="1"/>
</dbReference>
<evidence type="ECO:0000259" key="4">
    <source>
        <dbReference type="PROSITE" id="PS51387"/>
    </source>
</evidence>
<dbReference type="InterPro" id="IPR016167">
    <property type="entry name" value="FAD-bd_PCMH_sub1"/>
</dbReference>
<evidence type="ECO:0000313" key="5">
    <source>
        <dbReference type="EMBL" id="KUL28949.1"/>
    </source>
</evidence>
<dbReference type="InterPro" id="IPR016169">
    <property type="entry name" value="FAD-bd_PCMH_sub2"/>
</dbReference>
<dbReference type="Gene3D" id="3.30.43.10">
    <property type="entry name" value="Uridine Diphospho-n-acetylenolpyruvylglucosamine Reductase, domain 2"/>
    <property type="match status" value="1"/>
</dbReference>
<keyword evidence="6" id="KW-1185">Reference proteome</keyword>
<protein>
    <submittedName>
        <fullName evidence="5">Carbon monoxide dehydrogenase</fullName>
    </submittedName>
</protein>
<dbReference type="Proteomes" id="UP000053923">
    <property type="component" value="Unassembled WGS sequence"/>
</dbReference>
<dbReference type="RefSeq" id="WP_062706575.1">
    <property type="nucleotide sequence ID" value="NZ_LLZG01000334.1"/>
</dbReference>
<feature type="domain" description="FAD-binding PCMH-type" evidence="4">
    <location>
        <begin position="1"/>
        <end position="177"/>
    </location>
</feature>
<organism evidence="5 6">
    <name type="scientific">Streptomyces regalis</name>
    <dbReference type="NCBI Taxonomy" id="68262"/>
    <lineage>
        <taxon>Bacteria</taxon>
        <taxon>Bacillati</taxon>
        <taxon>Actinomycetota</taxon>
        <taxon>Actinomycetes</taxon>
        <taxon>Kitasatosporales</taxon>
        <taxon>Streptomycetaceae</taxon>
        <taxon>Streptomyces</taxon>
    </lineage>
</organism>
<dbReference type="GO" id="GO:0071949">
    <property type="term" value="F:FAD binding"/>
    <property type="evidence" value="ECO:0007669"/>
    <property type="project" value="InterPro"/>
</dbReference>
<dbReference type="Gene3D" id="3.30.390.50">
    <property type="entry name" value="CO dehydrogenase flavoprotein, C-terminal domain"/>
    <property type="match status" value="1"/>
</dbReference>
<dbReference type="SUPFAM" id="SSF55447">
    <property type="entry name" value="CO dehydrogenase flavoprotein C-terminal domain-like"/>
    <property type="match status" value="1"/>
</dbReference>
<gene>
    <name evidence="5" type="ORF">ADL12_27970</name>
</gene>
<dbReference type="SMART" id="SM01092">
    <property type="entry name" value="CO_deh_flav_C"/>
    <property type="match status" value="1"/>
</dbReference>
<dbReference type="Gene3D" id="3.30.465.10">
    <property type="match status" value="1"/>
</dbReference>
<dbReference type="OrthoDB" id="9793944at2"/>
<evidence type="ECO:0000256" key="3">
    <source>
        <dbReference type="ARBA" id="ARBA00023002"/>
    </source>
</evidence>
<dbReference type="SUPFAM" id="SSF56176">
    <property type="entry name" value="FAD-binding/transporter-associated domain-like"/>
    <property type="match status" value="1"/>
</dbReference>
<dbReference type="InterPro" id="IPR036683">
    <property type="entry name" value="CO_DH_flav_C_dom_sf"/>
</dbReference>
<dbReference type="InterPro" id="IPR016166">
    <property type="entry name" value="FAD-bd_PCMH"/>
</dbReference>
<name>A0A101JL86_9ACTN</name>
<reference evidence="6" key="1">
    <citation type="submission" date="2015-10" db="EMBL/GenBank/DDBJ databases">
        <authorList>
            <person name="Ju K.-S."/>
            <person name="Doroghazi J.R."/>
            <person name="Metcalf W.W."/>
        </authorList>
    </citation>
    <scope>NUCLEOTIDE SEQUENCE [LARGE SCALE GENOMIC DNA]</scope>
    <source>
        <strain evidence="6">NRRL 3151</strain>
    </source>
</reference>
<dbReference type="InterPro" id="IPR036318">
    <property type="entry name" value="FAD-bd_PCMH-like_sf"/>
</dbReference>
<proteinExistence type="predicted"/>
<evidence type="ECO:0000313" key="6">
    <source>
        <dbReference type="Proteomes" id="UP000053923"/>
    </source>
</evidence>
<accession>A0A101JL86</accession>
<keyword evidence="3" id="KW-0560">Oxidoreductase</keyword>
<keyword evidence="1" id="KW-0285">Flavoprotein</keyword>
<dbReference type="Pfam" id="PF03450">
    <property type="entry name" value="CO_deh_flav_C"/>
    <property type="match status" value="1"/>
</dbReference>
<keyword evidence="2" id="KW-0274">FAD</keyword>
<evidence type="ECO:0000256" key="2">
    <source>
        <dbReference type="ARBA" id="ARBA00022827"/>
    </source>
</evidence>
<dbReference type="InterPro" id="IPR051312">
    <property type="entry name" value="Diverse_Substr_Oxidored"/>
</dbReference>
<dbReference type="PANTHER" id="PTHR42659">
    <property type="entry name" value="XANTHINE DEHYDROGENASE SUBUNIT C-RELATED"/>
    <property type="match status" value="1"/>
</dbReference>
<sequence>MKPPPFTYCDPESIDEAVALKSEYGIASLVLAGGQSLLPMLTLRLVRPDALIDINKIGDLQKVERRADTLEIGAGVRQYELEDHPLVGELVPLLPEATGHIGHIENRHRGTVGGSLALADPAAELPCTAVALDATVVVRGPSDIRTIEARDFFQGRMITALEPAEVLVAVRYPVMSRAAGHGFVEVARRVGDFALAGAAAVVNLDGDGRVTSVSVGVSGVSDTPVRAFAVEAALVGEAPTEERITRAAEEIVPWVISVDDLHATRAYRQHLAFVVVRRALTAAVARARERGNGK</sequence>
<dbReference type="GO" id="GO:0016491">
    <property type="term" value="F:oxidoreductase activity"/>
    <property type="evidence" value="ECO:0007669"/>
    <property type="project" value="UniProtKB-KW"/>
</dbReference>
<dbReference type="InterPro" id="IPR005107">
    <property type="entry name" value="CO_DH_flav_C"/>
</dbReference>
<evidence type="ECO:0000256" key="1">
    <source>
        <dbReference type="ARBA" id="ARBA00022630"/>
    </source>
</evidence>
<dbReference type="InterPro" id="IPR002346">
    <property type="entry name" value="Mopterin_DH_FAD-bd"/>
</dbReference>